<evidence type="ECO:0000256" key="3">
    <source>
        <dbReference type="ARBA" id="ARBA00023015"/>
    </source>
</evidence>
<dbReference type="PROSITE" id="PS50090">
    <property type="entry name" value="MYB_LIKE"/>
    <property type="match status" value="2"/>
</dbReference>
<keyword evidence="5" id="KW-0804">Transcription</keyword>
<evidence type="ECO:0000256" key="1">
    <source>
        <dbReference type="ARBA" id="ARBA00004123"/>
    </source>
</evidence>
<dbReference type="PANTHER" id="PTHR48000">
    <property type="entry name" value="OS09G0431300 PROTEIN"/>
    <property type="match status" value="1"/>
</dbReference>
<reference evidence="10" key="2">
    <citation type="submission" date="2020-07" db="EMBL/GenBank/DDBJ databases">
        <authorList>
            <person name="Vera ALvarez R."/>
            <person name="Arias-Moreno D.M."/>
            <person name="Jimenez-Jacinto V."/>
            <person name="Jimenez-Bremont J.F."/>
            <person name="Swaminathan K."/>
            <person name="Moose S.P."/>
            <person name="Guerrero-Gonzalez M.L."/>
            <person name="Marino-Ramirez L."/>
            <person name="Landsman D."/>
            <person name="Rodriguez-Kessler M."/>
            <person name="Delgado-Sanchez P."/>
        </authorList>
    </citation>
    <scope>NUCLEOTIDE SEQUENCE</scope>
    <source>
        <tissue evidence="10">Cladode</tissue>
    </source>
</reference>
<dbReference type="Gene3D" id="1.10.10.60">
    <property type="entry name" value="Homeodomain-like"/>
    <property type="match status" value="2"/>
</dbReference>
<evidence type="ECO:0000256" key="6">
    <source>
        <dbReference type="ARBA" id="ARBA00023242"/>
    </source>
</evidence>
<dbReference type="GO" id="GO:0005634">
    <property type="term" value="C:nucleus"/>
    <property type="evidence" value="ECO:0007669"/>
    <property type="project" value="UniProtKB-SubCell"/>
</dbReference>
<dbReference type="CDD" id="cd00167">
    <property type="entry name" value="SANT"/>
    <property type="match status" value="2"/>
</dbReference>
<reference evidence="10" key="1">
    <citation type="journal article" date="2013" name="J. Plant Res.">
        <title>Effect of fungi and light on seed germination of three Opuntia species from semiarid lands of central Mexico.</title>
        <authorList>
            <person name="Delgado-Sanchez P."/>
            <person name="Jimenez-Bremont J.F."/>
            <person name="Guerrero-Gonzalez Mde L."/>
            <person name="Flores J."/>
        </authorList>
    </citation>
    <scope>NUCLEOTIDE SEQUENCE</scope>
    <source>
        <tissue evidence="10">Cladode</tissue>
    </source>
</reference>
<dbReference type="PANTHER" id="PTHR48000:SF67">
    <property type="entry name" value="MYB-LIKE DNA-BINDING DOMAIN CONTAINING PROTEIN, EXPRESSED"/>
    <property type="match status" value="1"/>
</dbReference>
<feature type="domain" description="HTH myb-type" evidence="9">
    <location>
        <begin position="9"/>
        <end position="62"/>
    </location>
</feature>
<organism evidence="10">
    <name type="scientific">Opuntia streptacantha</name>
    <name type="common">Prickly pear cactus</name>
    <name type="synonym">Opuntia cardona</name>
    <dbReference type="NCBI Taxonomy" id="393608"/>
    <lineage>
        <taxon>Eukaryota</taxon>
        <taxon>Viridiplantae</taxon>
        <taxon>Streptophyta</taxon>
        <taxon>Embryophyta</taxon>
        <taxon>Tracheophyta</taxon>
        <taxon>Spermatophyta</taxon>
        <taxon>Magnoliopsida</taxon>
        <taxon>eudicotyledons</taxon>
        <taxon>Gunneridae</taxon>
        <taxon>Pentapetalae</taxon>
        <taxon>Caryophyllales</taxon>
        <taxon>Cactineae</taxon>
        <taxon>Cactaceae</taxon>
        <taxon>Opuntioideae</taxon>
        <taxon>Opuntia</taxon>
    </lineage>
</organism>
<evidence type="ECO:0000256" key="5">
    <source>
        <dbReference type="ARBA" id="ARBA00023163"/>
    </source>
</evidence>
<dbReference type="InterPro" id="IPR009057">
    <property type="entry name" value="Homeodomain-like_sf"/>
</dbReference>
<sequence>MGRAPCCDKSKVKKGPWCPQEDALLKSFVERFGNGGNWISLPKKAGLNRCGKSCRLRWLNYLRPNIKHGDFTQEEDCMIYSLYNTIGSRWSVIAKYLPGRTDNDVKNYWNTKLKKKLLLRRCEITNKDTINYPNYQDQTITTPVSPALDVSSSLSQQEVSSHDSGSSGSNSDPNSSVSIESSVDDHEDEFWMNFLSGSFDRDVVFGSRSLLEEKINEIALFLDV</sequence>
<dbReference type="InterPro" id="IPR001005">
    <property type="entry name" value="SANT/Myb"/>
</dbReference>
<feature type="domain" description="HTH myb-type" evidence="9">
    <location>
        <begin position="63"/>
        <end position="117"/>
    </location>
</feature>
<evidence type="ECO:0000256" key="2">
    <source>
        <dbReference type="ARBA" id="ARBA00022737"/>
    </source>
</evidence>
<keyword evidence="2" id="KW-0677">Repeat</keyword>
<evidence type="ECO:0000259" key="9">
    <source>
        <dbReference type="PROSITE" id="PS51294"/>
    </source>
</evidence>
<keyword evidence="3" id="KW-0805">Transcription regulation</keyword>
<evidence type="ECO:0000313" key="10">
    <source>
        <dbReference type="EMBL" id="MBA4638935.1"/>
    </source>
</evidence>
<evidence type="ECO:0000256" key="7">
    <source>
        <dbReference type="SAM" id="MobiDB-lite"/>
    </source>
</evidence>
<dbReference type="SMART" id="SM00717">
    <property type="entry name" value="SANT"/>
    <property type="match status" value="2"/>
</dbReference>
<comment type="subcellular location">
    <subcellularLocation>
        <location evidence="1">Nucleus</location>
    </subcellularLocation>
</comment>
<feature type="region of interest" description="Disordered" evidence="7">
    <location>
        <begin position="151"/>
        <end position="180"/>
    </location>
</feature>
<keyword evidence="4" id="KW-0238">DNA-binding</keyword>
<evidence type="ECO:0000259" key="8">
    <source>
        <dbReference type="PROSITE" id="PS50090"/>
    </source>
</evidence>
<dbReference type="EMBL" id="GISG01111423">
    <property type="protein sequence ID" value="MBA4638935.1"/>
    <property type="molecule type" value="Transcribed_RNA"/>
</dbReference>
<keyword evidence="6" id="KW-0539">Nucleus</keyword>
<dbReference type="AlphaFoldDB" id="A0A7C8ZCV0"/>
<accession>A0A7C8ZCV0</accession>
<dbReference type="InterPro" id="IPR017930">
    <property type="entry name" value="Myb_dom"/>
</dbReference>
<protein>
    <submittedName>
        <fullName evidence="10">Uncharacterized protein</fullName>
    </submittedName>
</protein>
<dbReference type="Pfam" id="PF00249">
    <property type="entry name" value="Myb_DNA-binding"/>
    <property type="match status" value="2"/>
</dbReference>
<dbReference type="GO" id="GO:0003677">
    <property type="term" value="F:DNA binding"/>
    <property type="evidence" value="ECO:0007669"/>
    <property type="project" value="UniProtKB-KW"/>
</dbReference>
<feature type="domain" description="Myb-like" evidence="8">
    <location>
        <begin position="63"/>
        <end position="113"/>
    </location>
</feature>
<dbReference type="FunFam" id="1.10.10.60:FF:000015">
    <property type="entry name" value="Transcription factor RAX3"/>
    <property type="match status" value="1"/>
</dbReference>
<feature type="domain" description="Myb-like" evidence="8">
    <location>
        <begin position="9"/>
        <end position="62"/>
    </location>
</feature>
<dbReference type="PROSITE" id="PS51294">
    <property type="entry name" value="HTH_MYB"/>
    <property type="match status" value="2"/>
</dbReference>
<proteinExistence type="predicted"/>
<dbReference type="SUPFAM" id="SSF46689">
    <property type="entry name" value="Homeodomain-like"/>
    <property type="match status" value="1"/>
</dbReference>
<name>A0A7C8ZCV0_OPUST</name>
<evidence type="ECO:0000256" key="4">
    <source>
        <dbReference type="ARBA" id="ARBA00023125"/>
    </source>
</evidence>